<sequence>MTRLVCLAGLLLFALGMRAQESCSDAEQLEAHLKAAPTCEKAAVMMKDCAWGSSADSGFSSIVVKKCEATFLKQLSTSAKRRYVQEMQICWKTEELQMGTMYISFAALCAADVAKAYATNPARRSAPELQASFDCKKASTPLERAICSDAELGEEDVILSRIYSRTMASLKASHYQPILLEDQRAWLQKLPGVCNVSAPVTQKALQCLRQEIKVRYSLIDSCSEEGPGNKQVYLTCLHDKSILRGYGDNPE</sequence>
<dbReference type="RefSeq" id="WP_083345519.1">
    <property type="nucleotide sequence ID" value="NZ_LT629690.1"/>
</dbReference>
<feature type="domain" description="Lysozyme inhibitor LprI-like N-terminal" evidence="2">
    <location>
        <begin position="135"/>
        <end position="236"/>
    </location>
</feature>
<feature type="signal peptide" evidence="1">
    <location>
        <begin position="1"/>
        <end position="19"/>
    </location>
</feature>
<keyword evidence="1" id="KW-0732">Signal</keyword>
<gene>
    <name evidence="3" type="ORF">SAMN05444167_2605</name>
</gene>
<organism evidence="3 4">
    <name type="scientific">Terriglobus roseus</name>
    <dbReference type="NCBI Taxonomy" id="392734"/>
    <lineage>
        <taxon>Bacteria</taxon>
        <taxon>Pseudomonadati</taxon>
        <taxon>Acidobacteriota</taxon>
        <taxon>Terriglobia</taxon>
        <taxon>Terriglobales</taxon>
        <taxon>Acidobacteriaceae</taxon>
        <taxon>Terriglobus</taxon>
    </lineage>
</organism>
<proteinExistence type="predicted"/>
<evidence type="ECO:0000256" key="1">
    <source>
        <dbReference type="SAM" id="SignalP"/>
    </source>
</evidence>
<keyword evidence="4" id="KW-1185">Reference proteome</keyword>
<evidence type="ECO:0000313" key="4">
    <source>
        <dbReference type="Proteomes" id="UP000182427"/>
    </source>
</evidence>
<dbReference type="InterPro" id="IPR009739">
    <property type="entry name" value="LprI-like_N"/>
</dbReference>
<dbReference type="OrthoDB" id="8078032at2"/>
<dbReference type="Proteomes" id="UP000182427">
    <property type="component" value="Chromosome I"/>
</dbReference>
<evidence type="ECO:0000313" key="3">
    <source>
        <dbReference type="EMBL" id="SDF51917.1"/>
    </source>
</evidence>
<protein>
    <recommendedName>
        <fullName evidence="2">Lysozyme inhibitor LprI-like N-terminal domain-containing protein</fullName>
    </recommendedName>
</protein>
<accession>A0A1G7LQX9</accession>
<dbReference type="Pfam" id="PF07007">
    <property type="entry name" value="LprI"/>
    <property type="match status" value="1"/>
</dbReference>
<feature type="chain" id="PRO_5009241851" description="Lysozyme inhibitor LprI-like N-terminal domain-containing protein" evidence="1">
    <location>
        <begin position="20"/>
        <end position="251"/>
    </location>
</feature>
<name>A0A1G7LQX9_9BACT</name>
<reference evidence="3 4" key="1">
    <citation type="submission" date="2016-10" db="EMBL/GenBank/DDBJ databases">
        <authorList>
            <person name="de Groot N.N."/>
        </authorList>
    </citation>
    <scope>NUCLEOTIDE SEQUENCE [LARGE SCALE GENOMIC DNA]</scope>
    <source>
        <strain evidence="3 4">GAS232</strain>
    </source>
</reference>
<dbReference type="Gene3D" id="1.20.1270.180">
    <property type="match status" value="1"/>
</dbReference>
<dbReference type="EMBL" id="LT629690">
    <property type="protein sequence ID" value="SDF51917.1"/>
    <property type="molecule type" value="Genomic_DNA"/>
</dbReference>
<evidence type="ECO:0000259" key="2">
    <source>
        <dbReference type="Pfam" id="PF07007"/>
    </source>
</evidence>
<dbReference type="AlphaFoldDB" id="A0A1G7LQX9"/>